<evidence type="ECO:0000313" key="2">
    <source>
        <dbReference type="Proteomes" id="UP000194309"/>
    </source>
</evidence>
<accession>A0A1X9STE7</accession>
<organism evidence="1 2">
    <name type="scientific">Campylobacter devanensis</name>
    <dbReference type="NCBI Taxonomy" id="3161138"/>
    <lineage>
        <taxon>Bacteria</taxon>
        <taxon>Pseudomonadati</taxon>
        <taxon>Campylobacterota</taxon>
        <taxon>Epsilonproteobacteria</taxon>
        <taxon>Campylobacterales</taxon>
        <taxon>Campylobacteraceae</taxon>
        <taxon>Campylobacter</taxon>
    </lineage>
</organism>
<dbReference type="OrthoDB" id="49105at2"/>
<accession>A0A381DAG2</accession>
<reference evidence="1 2" key="1">
    <citation type="journal article" date="2017" name="Genome Biol. Evol.">
        <title>Comparative Genomic Analysis Identifies a Campylobacter Clade Deficient in Selenium Metabolism.</title>
        <authorList>
            <person name="Miller W.G."/>
            <person name="Yee E."/>
            <person name="Lopes B.S."/>
            <person name="Chapman M.H."/>
            <person name="Huynh S."/>
            <person name="Bono J.L."/>
            <person name="Parker C.T."/>
            <person name="Strachan N.J.C."/>
            <person name="Forbes K.J."/>
        </authorList>
    </citation>
    <scope>NUCLEOTIDE SEQUENCE [LARGE SCALE GENOMIC DNA]</scope>
    <source>
        <strain evidence="1 2">NCTC 13003</strain>
    </source>
</reference>
<gene>
    <name evidence="1" type="ORF">CIGN_1278</name>
</gene>
<evidence type="ECO:0000313" key="1">
    <source>
        <dbReference type="EMBL" id="ARQ99537.1"/>
    </source>
</evidence>
<dbReference type="EMBL" id="CP018788">
    <property type="protein sequence ID" value="ARQ99537.1"/>
    <property type="molecule type" value="Genomic_DNA"/>
</dbReference>
<protein>
    <submittedName>
        <fullName evidence="1">Uncharacterized protein</fullName>
    </submittedName>
</protein>
<proteinExistence type="predicted"/>
<name>A0A1X9STE7_9BACT</name>
<dbReference type="STRING" id="1660064.CIGN_1278"/>
<keyword evidence="2" id="KW-1185">Reference proteome</keyword>
<dbReference type="KEGG" id="cdev:CIGN_1278"/>
<dbReference type="Proteomes" id="UP000194309">
    <property type="component" value="Chromosome"/>
</dbReference>
<dbReference type="AlphaFoldDB" id="A0A1X9STE7"/>
<sequence>MQINGTNSLDFLSINPNSKDSIERIKEAASKIDASELTRGYHMQFMQQSFELSNGNFNMQVGFMSLSFGFNNQDNSANNFTQELKDLLNQNIDITGYSGKPIGDLSPQEASNLISDNGYFGIDNTANRIADFVINGAGDDVEKMKSGLEGVKNGFAQAEAMWGQALPDISEQTMNKTLDRINQAIMELSGNAINITA</sequence>